<reference evidence="3" key="1">
    <citation type="submission" date="2020-02" db="EMBL/GenBank/DDBJ databases">
        <authorList>
            <person name="Meier V. D."/>
        </authorList>
    </citation>
    <scope>NUCLEOTIDE SEQUENCE</scope>
    <source>
        <strain evidence="3">AVDCRST_MAG84</strain>
    </source>
</reference>
<dbReference type="EMBL" id="CADCTZ010000623">
    <property type="protein sequence ID" value="CAA9357260.1"/>
    <property type="molecule type" value="Genomic_DNA"/>
</dbReference>
<feature type="compositionally biased region" description="Pro residues" evidence="1">
    <location>
        <begin position="245"/>
        <end position="256"/>
    </location>
</feature>
<evidence type="ECO:0000313" key="3">
    <source>
        <dbReference type="EMBL" id="CAA9357260.1"/>
    </source>
</evidence>
<dbReference type="InterPro" id="IPR018711">
    <property type="entry name" value="NAGPA"/>
</dbReference>
<gene>
    <name evidence="3" type="ORF">AVDCRST_MAG84-3199</name>
</gene>
<feature type="domain" description="Phosphodiester glycosidase" evidence="2">
    <location>
        <begin position="529"/>
        <end position="707"/>
    </location>
</feature>
<name>A0A6J4MGP9_9CYAN</name>
<proteinExistence type="predicted"/>
<protein>
    <recommendedName>
        <fullName evidence="2">Phosphodiester glycosidase domain-containing protein</fullName>
    </recommendedName>
</protein>
<dbReference type="AlphaFoldDB" id="A0A6J4MGP9"/>
<dbReference type="PANTHER" id="PTHR40446">
    <property type="entry name" value="N-ACETYLGLUCOSAMINE-1-PHOSPHODIESTER ALPHA-N-ACETYLGLUCOSAMINIDASE"/>
    <property type="match status" value="1"/>
</dbReference>
<dbReference type="PANTHER" id="PTHR40446:SF2">
    <property type="entry name" value="N-ACETYLGLUCOSAMINE-1-PHOSPHODIESTER ALPHA-N-ACETYLGLUCOSAMINIDASE"/>
    <property type="match status" value="1"/>
</dbReference>
<evidence type="ECO:0000256" key="1">
    <source>
        <dbReference type="SAM" id="MobiDB-lite"/>
    </source>
</evidence>
<accession>A0A6J4MGP9</accession>
<dbReference type="Pfam" id="PF09992">
    <property type="entry name" value="NAGPA"/>
    <property type="match status" value="1"/>
</dbReference>
<organism evidence="3">
    <name type="scientific">uncultured Microcoleus sp</name>
    <dbReference type="NCBI Taxonomy" id="259945"/>
    <lineage>
        <taxon>Bacteria</taxon>
        <taxon>Bacillati</taxon>
        <taxon>Cyanobacteriota</taxon>
        <taxon>Cyanophyceae</taxon>
        <taxon>Oscillatoriophycideae</taxon>
        <taxon>Oscillatoriales</taxon>
        <taxon>Microcoleaceae</taxon>
        <taxon>Microcoleus</taxon>
        <taxon>environmental samples</taxon>
    </lineage>
</organism>
<evidence type="ECO:0000259" key="2">
    <source>
        <dbReference type="Pfam" id="PF09992"/>
    </source>
</evidence>
<feature type="region of interest" description="Disordered" evidence="1">
    <location>
        <begin position="237"/>
        <end position="264"/>
    </location>
</feature>
<sequence length="710" mass="76920">MKRNLSYWRPILSVSILPVLAIAPSLLWNQPGRTQEGERAGLIHAWRTRQGIHSLADSESRLKPTEIFTDSSLERTSAMRQGFQPVSDYRFLAQSVPPSSRIRQGRQVSLNGRILPLSWTQQPANSTSADFRTWIADVGLMQSAGVDLLSSADSTKQPIQWFSVSLTGAQSLAARATGSYRYLDVTDLASLAGWQISADGNVLRITSPAANVSGIRQAEREWGSRIVVDLDRPAPWQVNFVDKPSPSPTPTPNPPDDPTKPAIPLQSLRAAPNLETPDDPTKPALPLQRRPLQQMIGQEWSIAIDAKVDPALLQDTFQTSKQLLSLKVEPDGDRTRVKVTIPLGWRPQVFSEGNPNRLAIDIRPDSLVEKNILWAPGVQWRQQYQNLGTARFPVVWLEVNPRQAGVKIRPILSNPPADQGTAPLLQTAEVSGAAAAINAGFFNRINRLALGAIRRDNKWLSGPILNRGAIAWNDRGEFAIDRLTLQETVITPANQPLPVSHLNSAYVQSGIGRYNSDWGTTYTPLSGNEIVVTVAGDRVVSQSPGGAAGTTTFPIPANGYILALRSDLSIAPQFTPGTLLRLETNTIPADFNRFPYILGGGPVLVQNSRVVLDAKAEGFSDAYVRQTAIRSAIGRNAAGNLLIVAVHNRAGGAGPNFAELAQILQQMGAVEALNLDGGSSTSLYLGGSLLDRPPSTAARVHNAIGIFIQP</sequence>